<accession>A0A391NSU7</accession>
<dbReference type="InterPro" id="IPR045075">
    <property type="entry name" value="Syf1-like"/>
</dbReference>
<dbReference type="GO" id="GO:0000245">
    <property type="term" value="P:spliceosomal complex assembly"/>
    <property type="evidence" value="ECO:0007669"/>
    <property type="project" value="TreeGrafter"/>
</dbReference>
<dbReference type="InterPro" id="IPR011990">
    <property type="entry name" value="TPR-like_helical_dom_sf"/>
</dbReference>
<comment type="subcellular location">
    <subcellularLocation>
        <location evidence="1">Nucleus</location>
    </subcellularLocation>
</comment>
<evidence type="ECO:0000256" key="2">
    <source>
        <dbReference type="ARBA" id="ARBA00008644"/>
    </source>
</evidence>
<keyword evidence="3" id="KW-0507">mRNA processing</keyword>
<protein>
    <submittedName>
        <fullName evidence="7">Uncharacterized protein</fullName>
    </submittedName>
</protein>
<comment type="similarity">
    <text evidence="2">Belongs to the crooked-neck family.</text>
</comment>
<evidence type="ECO:0000256" key="1">
    <source>
        <dbReference type="ARBA" id="ARBA00004123"/>
    </source>
</evidence>
<dbReference type="Gene3D" id="1.25.40.10">
    <property type="entry name" value="Tetratricopeptide repeat domain"/>
    <property type="match status" value="1"/>
</dbReference>
<organism evidence="7 8">
    <name type="scientific">Kipferlia bialata</name>
    <dbReference type="NCBI Taxonomy" id="797122"/>
    <lineage>
        <taxon>Eukaryota</taxon>
        <taxon>Metamonada</taxon>
        <taxon>Carpediemonas-like organisms</taxon>
        <taxon>Kipferlia</taxon>
    </lineage>
</organism>
<evidence type="ECO:0000313" key="8">
    <source>
        <dbReference type="Proteomes" id="UP000265618"/>
    </source>
</evidence>
<dbReference type="PANTHER" id="PTHR11246:SF3">
    <property type="entry name" value="CROOKED NECK-LIKE PROTEIN 1"/>
    <property type="match status" value="1"/>
</dbReference>
<evidence type="ECO:0000256" key="6">
    <source>
        <dbReference type="ARBA" id="ARBA00023242"/>
    </source>
</evidence>
<dbReference type="AlphaFoldDB" id="A0A391NSU7"/>
<evidence type="ECO:0000256" key="4">
    <source>
        <dbReference type="ARBA" id="ARBA00022737"/>
    </source>
</evidence>
<comment type="caution">
    <text evidence="7">The sequence shown here is derived from an EMBL/GenBank/DDBJ whole genome shotgun (WGS) entry which is preliminary data.</text>
</comment>
<dbReference type="SMART" id="SM00386">
    <property type="entry name" value="HAT"/>
    <property type="match status" value="2"/>
</dbReference>
<evidence type="ECO:0000256" key="3">
    <source>
        <dbReference type="ARBA" id="ARBA00022664"/>
    </source>
</evidence>
<name>A0A391NSU7_9EUKA</name>
<dbReference type="GO" id="GO:0000974">
    <property type="term" value="C:Prp19 complex"/>
    <property type="evidence" value="ECO:0007669"/>
    <property type="project" value="TreeGrafter"/>
</dbReference>
<gene>
    <name evidence="7" type="ORF">KIPB_013802</name>
</gene>
<dbReference type="InterPro" id="IPR059164">
    <property type="entry name" value="HAT_PRP39_C"/>
</dbReference>
<dbReference type="OrthoDB" id="541719at2759"/>
<keyword evidence="5" id="KW-0508">mRNA splicing</keyword>
<dbReference type="SUPFAM" id="SSF48452">
    <property type="entry name" value="TPR-like"/>
    <property type="match status" value="1"/>
</dbReference>
<evidence type="ECO:0000256" key="5">
    <source>
        <dbReference type="ARBA" id="ARBA00023187"/>
    </source>
</evidence>
<feature type="non-terminal residue" evidence="7">
    <location>
        <position position="145"/>
    </location>
</feature>
<dbReference type="EMBL" id="BDIP01006754">
    <property type="protein sequence ID" value="GCA64277.1"/>
    <property type="molecule type" value="Genomic_DNA"/>
</dbReference>
<dbReference type="GO" id="GO:0071011">
    <property type="term" value="C:precatalytic spliceosome"/>
    <property type="evidence" value="ECO:0007669"/>
    <property type="project" value="TreeGrafter"/>
</dbReference>
<sequence length="145" mass="17341">MSAEKKAPLVQDKSVADRQLTAEQLLQEAFESRDIAEKAVDNEVMDEVELADYHQDKRQQFETRVSQHGPSVWRAWVKYAKWEENQEDYPRARSIYERSISVAYRERRLWMAYAEFEMRRGNPNATRNVFERACKLLPREDDLWI</sequence>
<dbReference type="GO" id="GO:0071014">
    <property type="term" value="C:post-mRNA release spliceosomal complex"/>
    <property type="evidence" value="ECO:0007669"/>
    <property type="project" value="TreeGrafter"/>
</dbReference>
<dbReference type="InterPro" id="IPR003107">
    <property type="entry name" value="HAT"/>
</dbReference>
<keyword evidence="6" id="KW-0539">Nucleus</keyword>
<dbReference type="Proteomes" id="UP000265618">
    <property type="component" value="Unassembled WGS sequence"/>
</dbReference>
<dbReference type="PANTHER" id="PTHR11246">
    <property type="entry name" value="PRE-MRNA SPLICING FACTOR"/>
    <property type="match status" value="1"/>
</dbReference>
<keyword evidence="8" id="KW-1185">Reference proteome</keyword>
<keyword evidence="4" id="KW-0677">Repeat</keyword>
<dbReference type="GO" id="GO:0071007">
    <property type="term" value="C:U2-type catalytic step 2 spliceosome"/>
    <property type="evidence" value="ECO:0007669"/>
    <property type="project" value="TreeGrafter"/>
</dbReference>
<proteinExistence type="inferred from homology"/>
<reference evidence="7 8" key="1">
    <citation type="journal article" date="2018" name="PLoS ONE">
        <title>The draft genome of Kipferlia bialata reveals reductive genome evolution in fornicate parasites.</title>
        <authorList>
            <person name="Tanifuji G."/>
            <person name="Takabayashi S."/>
            <person name="Kume K."/>
            <person name="Takagi M."/>
            <person name="Nakayama T."/>
            <person name="Kamikawa R."/>
            <person name="Inagaki Y."/>
            <person name="Hashimoto T."/>
        </authorList>
    </citation>
    <scope>NUCLEOTIDE SEQUENCE [LARGE SCALE GENOMIC DNA]</scope>
    <source>
        <strain evidence="7">NY0173</strain>
    </source>
</reference>
<evidence type="ECO:0000313" key="7">
    <source>
        <dbReference type="EMBL" id="GCA64277.1"/>
    </source>
</evidence>
<dbReference type="Pfam" id="PF23241">
    <property type="entry name" value="HAT_PRP39_C"/>
    <property type="match status" value="1"/>
</dbReference>